<reference evidence="2" key="1">
    <citation type="submission" date="2014-11" db="EMBL/GenBank/DDBJ databases">
        <authorList>
            <person name="Amaro Gonzalez C."/>
        </authorList>
    </citation>
    <scope>NUCLEOTIDE SEQUENCE</scope>
</reference>
<sequence>MQWLTKWALDSSISMCASGCLVYFYLFIYSGNNYYVLFTGNHILYMHTI</sequence>
<evidence type="ECO:0000256" key="1">
    <source>
        <dbReference type="SAM" id="Phobius"/>
    </source>
</evidence>
<keyword evidence="1" id="KW-0812">Transmembrane</keyword>
<dbReference type="EMBL" id="GBXM01020989">
    <property type="protein sequence ID" value="JAH87588.1"/>
    <property type="molecule type" value="Transcribed_RNA"/>
</dbReference>
<proteinExistence type="predicted"/>
<protein>
    <submittedName>
        <fullName evidence="2">Uncharacterized protein</fullName>
    </submittedName>
</protein>
<keyword evidence="1" id="KW-1133">Transmembrane helix</keyword>
<dbReference type="AlphaFoldDB" id="A0A0E9WDM0"/>
<reference evidence="2" key="2">
    <citation type="journal article" date="2015" name="Fish Shellfish Immunol.">
        <title>Early steps in the European eel (Anguilla anguilla)-Vibrio vulnificus interaction in the gills: Role of the RtxA13 toxin.</title>
        <authorList>
            <person name="Callol A."/>
            <person name="Pajuelo D."/>
            <person name="Ebbesson L."/>
            <person name="Teles M."/>
            <person name="MacKenzie S."/>
            <person name="Amaro C."/>
        </authorList>
    </citation>
    <scope>NUCLEOTIDE SEQUENCE</scope>
</reference>
<keyword evidence="1" id="KW-0472">Membrane</keyword>
<name>A0A0E9WDM0_ANGAN</name>
<accession>A0A0E9WDM0</accession>
<evidence type="ECO:0000313" key="2">
    <source>
        <dbReference type="EMBL" id="JAH87588.1"/>
    </source>
</evidence>
<feature type="transmembrane region" description="Helical" evidence="1">
    <location>
        <begin position="7"/>
        <end position="28"/>
    </location>
</feature>
<organism evidence="2">
    <name type="scientific">Anguilla anguilla</name>
    <name type="common">European freshwater eel</name>
    <name type="synonym">Muraena anguilla</name>
    <dbReference type="NCBI Taxonomy" id="7936"/>
    <lineage>
        <taxon>Eukaryota</taxon>
        <taxon>Metazoa</taxon>
        <taxon>Chordata</taxon>
        <taxon>Craniata</taxon>
        <taxon>Vertebrata</taxon>
        <taxon>Euteleostomi</taxon>
        <taxon>Actinopterygii</taxon>
        <taxon>Neopterygii</taxon>
        <taxon>Teleostei</taxon>
        <taxon>Anguilliformes</taxon>
        <taxon>Anguillidae</taxon>
        <taxon>Anguilla</taxon>
    </lineage>
</organism>